<accession>A0ABX8C7L2</accession>
<dbReference type="RefSeq" id="WP_212643185.1">
    <property type="nucleotide sequence ID" value="NZ_CP074132.1"/>
</dbReference>
<reference evidence="2" key="1">
    <citation type="submission" date="2021-05" db="EMBL/GenBank/DDBJ databases">
        <title>Direct Submission.</title>
        <authorList>
            <person name="Li K."/>
            <person name="Gao J."/>
        </authorList>
    </citation>
    <scope>NUCLEOTIDE SEQUENCE [LARGE SCALE GENOMIC DNA]</scope>
    <source>
        <strain evidence="2">HDS12</strain>
    </source>
</reference>
<organism evidence="1 2">
    <name type="scientific">Nocardiopsis akebiae</name>
    <dbReference type="NCBI Taxonomy" id="2831968"/>
    <lineage>
        <taxon>Bacteria</taxon>
        <taxon>Bacillati</taxon>
        <taxon>Actinomycetota</taxon>
        <taxon>Actinomycetes</taxon>
        <taxon>Streptosporangiales</taxon>
        <taxon>Nocardiopsidaceae</taxon>
        <taxon>Nocardiopsis</taxon>
    </lineage>
</organism>
<evidence type="ECO:0000313" key="2">
    <source>
        <dbReference type="Proteomes" id="UP000678016"/>
    </source>
</evidence>
<evidence type="ECO:0000313" key="1">
    <source>
        <dbReference type="EMBL" id="QUX30414.1"/>
    </source>
</evidence>
<evidence type="ECO:0008006" key="3">
    <source>
        <dbReference type="Google" id="ProtNLM"/>
    </source>
</evidence>
<protein>
    <recommendedName>
        <fullName evidence="3">Polyprenyl synthetase</fullName>
    </recommendedName>
</protein>
<sequence>MAHTDDEAGADRAREPLLVAAGAADLAWSGIGAALRGARSVLGRSDLAELVRDGRRDLRERGELALRRYAPTAESHMELLARRAAASRPGQSDG</sequence>
<proteinExistence type="predicted"/>
<dbReference type="EMBL" id="CP074132">
    <property type="protein sequence ID" value="QUX30414.1"/>
    <property type="molecule type" value="Genomic_DNA"/>
</dbReference>
<dbReference type="Proteomes" id="UP000678016">
    <property type="component" value="Chromosome"/>
</dbReference>
<name>A0ABX8C7L2_9ACTN</name>
<gene>
    <name evidence="1" type="ORF">KGD83_07780</name>
</gene>
<keyword evidence="2" id="KW-1185">Reference proteome</keyword>